<dbReference type="GO" id="GO:0005886">
    <property type="term" value="C:plasma membrane"/>
    <property type="evidence" value="ECO:0007669"/>
    <property type="project" value="UniProtKB-SubCell"/>
</dbReference>
<feature type="domain" description="Protein kinase" evidence="20">
    <location>
        <begin position="715"/>
        <end position="1025"/>
    </location>
</feature>
<keyword evidence="6" id="KW-0433">Leucine-rich repeat</keyword>
<keyword evidence="5" id="KW-0597">Phosphoprotein</keyword>
<evidence type="ECO:0000256" key="7">
    <source>
        <dbReference type="ARBA" id="ARBA00022679"/>
    </source>
</evidence>
<dbReference type="PANTHER" id="PTHR27003">
    <property type="entry name" value="OS07G0166700 PROTEIN"/>
    <property type="match status" value="1"/>
</dbReference>
<organism evidence="21 22">
    <name type="scientific">Tagetes erecta</name>
    <name type="common">African marigold</name>
    <dbReference type="NCBI Taxonomy" id="13708"/>
    <lineage>
        <taxon>Eukaryota</taxon>
        <taxon>Viridiplantae</taxon>
        <taxon>Streptophyta</taxon>
        <taxon>Embryophyta</taxon>
        <taxon>Tracheophyta</taxon>
        <taxon>Spermatophyta</taxon>
        <taxon>Magnoliopsida</taxon>
        <taxon>eudicotyledons</taxon>
        <taxon>Gunneridae</taxon>
        <taxon>Pentapetalae</taxon>
        <taxon>asterids</taxon>
        <taxon>campanulids</taxon>
        <taxon>Asterales</taxon>
        <taxon>Asteraceae</taxon>
        <taxon>Asteroideae</taxon>
        <taxon>Heliantheae alliance</taxon>
        <taxon>Tageteae</taxon>
        <taxon>Tagetes</taxon>
    </lineage>
</organism>
<keyword evidence="22" id="KW-1185">Reference proteome</keyword>
<keyword evidence="4" id="KW-0723">Serine/threonine-protein kinase</keyword>
<feature type="domain" description="Protein kinase" evidence="20">
    <location>
        <begin position="94"/>
        <end position="403"/>
    </location>
</feature>
<sequence length="1069" mass="122248">MPQLLKLFSRSHNNYLELKMEEFWKAIDTPAKHPSERGLRTLTSQTSSIYDHPYHDLKAAEHSKASPHEGTSSISLKVEFLEISLSEINEATNNFSKCHIGSGGYADVYKAELHVIDIQSLSKIKVKCIAELPKIKKTVAIKKFKDRVDEQAKQGFEAEIKLLTSCKHPNIISLLGYSKEHDVLVLVYEFAINGSLASYFESNSKKVNLTWAQRLQICLDTANGINYLHSDMKGKEEIIHRDIKSDNILLDENLNAKVADFGLSKFRPTKKVETYLTKIIAGTDVYMDPEYWYESKYKMESDIYSFGVVLFEVLCGRLAYDPIYQNRMGLAPIARRHCKDSTIKNLIDPKIIEEVHNDMFTINRGLSQDPFESISKIAFQCIAETHVDRPPMAVIIKELQDAVNLQEFKSATNNFSTILLSATNNFSNERLITEDSFGKLYNGELLWNGNLMNFTVRRLDRMHVQGEELQNEISTLKSLKHKHIISVLGHYDGSDEKIIIYEHAFHGTLDQHLSDPSLTWAQRVKICLGVAHALSYIYYDVIHCDINSSKIILDEDWEPKIYGFELSTNYPQSLRHRLLYSRYFDTNNMTPESDVYSFGVLLLEILCGKKLVITNVDPEELDRIIDPNLREQMDTEWLRKFKDLAFECLNRRSMQQPTMDEIVKELEEVLHLQWEHENDVHSKVEDEDEGTSSNTFKMELLKIPLSEIKRATNDFNEGCLVGSGGYANVYKAELDVLDIQCWSSMRGECKEDLPKIRKTVAIKRIFTRGDSQDERVFTAELEILASCKHPNIVSILGFSSEDDERILVIEYATYGSLGDYYNSKRFSLTWAQRLQICIDAANAISYLHTDMEGKPWLIHRDIKSDNILLDENLNTKLADFGLSKFQHRKKAASVVFSKNLVGTLCYIDPEYLTAGKYKRESDTYSFGVVLFEVLSGRAAYDPLYTRTNEIGLAPIARKRFKEGTLKKIIDSKMTDEDDDLIFSLNKGPNKDSFDVFSKIAYRCLAETQAKRPTMELVISELQNSLKLQGDTVVLSKFLLHDIVLATDNFAETFCIGLDTNGTVYKAELQ</sequence>
<dbReference type="GO" id="GO:0004714">
    <property type="term" value="F:transmembrane receptor protein tyrosine kinase activity"/>
    <property type="evidence" value="ECO:0007669"/>
    <property type="project" value="InterPro"/>
</dbReference>
<dbReference type="InterPro" id="IPR000719">
    <property type="entry name" value="Prot_kinase_dom"/>
</dbReference>
<evidence type="ECO:0000256" key="2">
    <source>
        <dbReference type="ARBA" id="ARBA00012513"/>
    </source>
</evidence>
<evidence type="ECO:0000256" key="1">
    <source>
        <dbReference type="ARBA" id="ARBA00004162"/>
    </source>
</evidence>
<evidence type="ECO:0000256" key="19">
    <source>
        <dbReference type="ARBA" id="ARBA00048679"/>
    </source>
</evidence>
<comment type="catalytic activity">
    <reaction evidence="19">
        <text>L-seryl-[protein] + ATP = O-phospho-L-seryl-[protein] + ADP + H(+)</text>
        <dbReference type="Rhea" id="RHEA:17989"/>
        <dbReference type="Rhea" id="RHEA-COMP:9863"/>
        <dbReference type="Rhea" id="RHEA-COMP:11604"/>
        <dbReference type="ChEBI" id="CHEBI:15378"/>
        <dbReference type="ChEBI" id="CHEBI:29999"/>
        <dbReference type="ChEBI" id="CHEBI:30616"/>
        <dbReference type="ChEBI" id="CHEBI:83421"/>
        <dbReference type="ChEBI" id="CHEBI:456216"/>
        <dbReference type="EC" id="2.7.11.1"/>
    </reaction>
</comment>
<evidence type="ECO:0000256" key="11">
    <source>
        <dbReference type="ARBA" id="ARBA00022741"/>
    </source>
</evidence>
<dbReference type="InterPro" id="IPR001245">
    <property type="entry name" value="Ser-Thr/Tyr_kinase_cat_dom"/>
</dbReference>
<gene>
    <name evidence="21" type="ORF">QVD17_37434</name>
</gene>
<keyword evidence="15" id="KW-0472">Membrane</keyword>
<dbReference type="Proteomes" id="UP001229421">
    <property type="component" value="Unassembled WGS sequence"/>
</dbReference>
<dbReference type="InterPro" id="IPR011009">
    <property type="entry name" value="Kinase-like_dom_sf"/>
</dbReference>
<dbReference type="InterPro" id="IPR045272">
    <property type="entry name" value="ANXUR1/2-like"/>
</dbReference>
<evidence type="ECO:0000256" key="18">
    <source>
        <dbReference type="ARBA" id="ARBA00047899"/>
    </source>
</evidence>
<dbReference type="InterPro" id="IPR008271">
    <property type="entry name" value="Ser/Thr_kinase_AS"/>
</dbReference>
<keyword evidence="16" id="KW-0675">Receptor</keyword>
<evidence type="ECO:0000256" key="17">
    <source>
        <dbReference type="ARBA" id="ARBA00023180"/>
    </source>
</evidence>
<dbReference type="PANTHER" id="PTHR27003:SF471">
    <property type="entry name" value="VASCULAR ENDOTHELIAL GROWTH FACTOR RECEPTOR 2 (VEGFR2)-RELATED"/>
    <property type="match status" value="1"/>
</dbReference>
<keyword evidence="3" id="KW-1003">Cell membrane</keyword>
<dbReference type="EMBL" id="JAUHHV010000010">
    <property type="protein sequence ID" value="KAK1410892.1"/>
    <property type="molecule type" value="Genomic_DNA"/>
</dbReference>
<reference evidence="21" key="1">
    <citation type="journal article" date="2023" name="bioRxiv">
        <title>Improved chromosome-level genome assembly for marigold (Tagetes erecta).</title>
        <authorList>
            <person name="Jiang F."/>
            <person name="Yuan L."/>
            <person name="Wang S."/>
            <person name="Wang H."/>
            <person name="Xu D."/>
            <person name="Wang A."/>
            <person name="Fan W."/>
        </authorList>
    </citation>
    <scope>NUCLEOTIDE SEQUENCE</scope>
    <source>
        <strain evidence="21">WSJ</strain>
        <tissue evidence="21">Leaf</tissue>
    </source>
</reference>
<dbReference type="EC" id="2.7.11.1" evidence="2"/>
<proteinExistence type="predicted"/>
<evidence type="ECO:0000256" key="14">
    <source>
        <dbReference type="ARBA" id="ARBA00022989"/>
    </source>
</evidence>
<keyword evidence="12" id="KW-0418">Kinase</keyword>
<accession>A0AAD8JY87</accession>
<dbReference type="Pfam" id="PF00069">
    <property type="entry name" value="Pkinase"/>
    <property type="match status" value="1"/>
</dbReference>
<keyword evidence="13" id="KW-0067">ATP-binding</keyword>
<keyword evidence="10" id="KW-0677">Repeat</keyword>
<keyword evidence="9" id="KW-0732">Signal</keyword>
<dbReference type="SMART" id="SM00220">
    <property type="entry name" value="S_TKc"/>
    <property type="match status" value="2"/>
</dbReference>
<evidence type="ECO:0000256" key="9">
    <source>
        <dbReference type="ARBA" id="ARBA00022729"/>
    </source>
</evidence>
<evidence type="ECO:0000256" key="8">
    <source>
        <dbReference type="ARBA" id="ARBA00022692"/>
    </source>
</evidence>
<dbReference type="PROSITE" id="PS50011">
    <property type="entry name" value="PROTEIN_KINASE_DOM"/>
    <property type="match status" value="3"/>
</dbReference>
<keyword evidence="17" id="KW-0325">Glycoprotein</keyword>
<evidence type="ECO:0000256" key="4">
    <source>
        <dbReference type="ARBA" id="ARBA00022527"/>
    </source>
</evidence>
<keyword evidence="11" id="KW-0547">Nucleotide-binding</keyword>
<feature type="domain" description="Protein kinase" evidence="20">
    <location>
        <begin position="426"/>
        <end position="670"/>
    </location>
</feature>
<evidence type="ECO:0000256" key="5">
    <source>
        <dbReference type="ARBA" id="ARBA00022553"/>
    </source>
</evidence>
<dbReference type="PROSITE" id="PS00108">
    <property type="entry name" value="PROTEIN_KINASE_ST"/>
    <property type="match status" value="2"/>
</dbReference>
<dbReference type="SUPFAM" id="SSF56112">
    <property type="entry name" value="Protein kinase-like (PK-like)"/>
    <property type="match status" value="3"/>
</dbReference>
<keyword evidence="8" id="KW-0812">Transmembrane</keyword>
<dbReference type="GO" id="GO:0005524">
    <property type="term" value="F:ATP binding"/>
    <property type="evidence" value="ECO:0007669"/>
    <property type="project" value="UniProtKB-KW"/>
</dbReference>
<comment type="catalytic activity">
    <reaction evidence="18">
        <text>L-threonyl-[protein] + ATP = O-phospho-L-threonyl-[protein] + ADP + H(+)</text>
        <dbReference type="Rhea" id="RHEA:46608"/>
        <dbReference type="Rhea" id="RHEA-COMP:11060"/>
        <dbReference type="Rhea" id="RHEA-COMP:11605"/>
        <dbReference type="ChEBI" id="CHEBI:15378"/>
        <dbReference type="ChEBI" id="CHEBI:30013"/>
        <dbReference type="ChEBI" id="CHEBI:30616"/>
        <dbReference type="ChEBI" id="CHEBI:61977"/>
        <dbReference type="ChEBI" id="CHEBI:456216"/>
        <dbReference type="EC" id="2.7.11.1"/>
    </reaction>
</comment>
<evidence type="ECO:0000256" key="13">
    <source>
        <dbReference type="ARBA" id="ARBA00022840"/>
    </source>
</evidence>
<dbReference type="GO" id="GO:0009506">
    <property type="term" value="C:plasmodesma"/>
    <property type="evidence" value="ECO:0007669"/>
    <property type="project" value="TreeGrafter"/>
</dbReference>
<evidence type="ECO:0000256" key="3">
    <source>
        <dbReference type="ARBA" id="ARBA00022475"/>
    </source>
</evidence>
<dbReference type="Gene3D" id="3.30.200.20">
    <property type="entry name" value="Phosphorylase Kinase, domain 1"/>
    <property type="match status" value="3"/>
</dbReference>
<dbReference type="GO" id="GO:0004674">
    <property type="term" value="F:protein serine/threonine kinase activity"/>
    <property type="evidence" value="ECO:0007669"/>
    <property type="project" value="UniProtKB-KW"/>
</dbReference>
<evidence type="ECO:0000313" key="22">
    <source>
        <dbReference type="Proteomes" id="UP001229421"/>
    </source>
</evidence>
<name>A0AAD8JY87_TARER</name>
<evidence type="ECO:0000256" key="16">
    <source>
        <dbReference type="ARBA" id="ARBA00023170"/>
    </source>
</evidence>
<comment type="subcellular location">
    <subcellularLocation>
        <location evidence="1">Cell membrane</location>
        <topology evidence="1">Single-pass membrane protein</topology>
    </subcellularLocation>
</comment>
<evidence type="ECO:0000256" key="15">
    <source>
        <dbReference type="ARBA" id="ARBA00023136"/>
    </source>
</evidence>
<evidence type="ECO:0000259" key="20">
    <source>
        <dbReference type="PROSITE" id="PS50011"/>
    </source>
</evidence>
<dbReference type="AlphaFoldDB" id="A0AAD8JY87"/>
<dbReference type="Gene3D" id="1.10.510.10">
    <property type="entry name" value="Transferase(Phosphotransferase) domain 1"/>
    <property type="match status" value="3"/>
</dbReference>
<keyword evidence="7" id="KW-0808">Transferase</keyword>
<evidence type="ECO:0000256" key="10">
    <source>
        <dbReference type="ARBA" id="ARBA00022737"/>
    </source>
</evidence>
<keyword evidence="14" id="KW-1133">Transmembrane helix</keyword>
<evidence type="ECO:0000256" key="6">
    <source>
        <dbReference type="ARBA" id="ARBA00022614"/>
    </source>
</evidence>
<protein>
    <recommendedName>
        <fullName evidence="2">non-specific serine/threonine protein kinase</fullName>
        <ecNumber evidence="2">2.7.11.1</ecNumber>
    </recommendedName>
</protein>
<evidence type="ECO:0000313" key="21">
    <source>
        <dbReference type="EMBL" id="KAK1410892.1"/>
    </source>
</evidence>
<dbReference type="Pfam" id="PF07714">
    <property type="entry name" value="PK_Tyr_Ser-Thr"/>
    <property type="match status" value="2"/>
</dbReference>
<evidence type="ECO:0000256" key="12">
    <source>
        <dbReference type="ARBA" id="ARBA00022777"/>
    </source>
</evidence>
<comment type="caution">
    <text evidence="21">The sequence shown here is derived from an EMBL/GenBank/DDBJ whole genome shotgun (WGS) entry which is preliminary data.</text>
</comment>
<dbReference type="FunFam" id="1.10.510.10:FF:000358">
    <property type="entry name" value="Putative leucine-rich repeat receptor-like serine/threonine-protein kinase"/>
    <property type="match status" value="2"/>
</dbReference>